<keyword evidence="2" id="KW-1185">Reference proteome</keyword>
<dbReference type="RefSeq" id="WP_247413565.1">
    <property type="nucleotide sequence ID" value="NZ_JALLGW010000001.1"/>
</dbReference>
<sequence length="142" mass="15246">MIQDIVADPASLSVDELRASYEDRLRETIDTVGASTVADEAGVARSTVDAIAEGEDVEVTLEEAAAILGTEPETPPADAIEAEALDALMMGMSMAVLDVETLSSHIDAQIEPKEIQQMIEGRFPVTLAEYARIHHAIESRKP</sequence>
<dbReference type="Proteomes" id="UP001596099">
    <property type="component" value="Unassembled WGS sequence"/>
</dbReference>
<dbReference type="AlphaFoldDB" id="A0ABD5RK04"/>
<dbReference type="EMBL" id="JBHSQH010000001">
    <property type="protein sequence ID" value="MFC5970633.1"/>
    <property type="molecule type" value="Genomic_DNA"/>
</dbReference>
<protein>
    <submittedName>
        <fullName evidence="1">DUF5791 family protein</fullName>
    </submittedName>
</protein>
<comment type="caution">
    <text evidence="1">The sequence shown here is derived from an EMBL/GenBank/DDBJ whole genome shotgun (WGS) entry which is preliminary data.</text>
</comment>
<proteinExistence type="predicted"/>
<accession>A0ABD5RK04</accession>
<organism evidence="1 2">
    <name type="scientific">Halomarina salina</name>
    <dbReference type="NCBI Taxonomy" id="1872699"/>
    <lineage>
        <taxon>Archaea</taxon>
        <taxon>Methanobacteriati</taxon>
        <taxon>Methanobacteriota</taxon>
        <taxon>Stenosarchaea group</taxon>
        <taxon>Halobacteria</taxon>
        <taxon>Halobacteriales</taxon>
        <taxon>Natronomonadaceae</taxon>
        <taxon>Halomarina</taxon>
    </lineage>
</organism>
<gene>
    <name evidence="1" type="ORF">ACFPYI_04740</name>
</gene>
<evidence type="ECO:0000313" key="1">
    <source>
        <dbReference type="EMBL" id="MFC5970633.1"/>
    </source>
</evidence>
<reference evidence="1 2" key="1">
    <citation type="journal article" date="2019" name="Int. J. Syst. Evol. Microbiol.">
        <title>The Global Catalogue of Microorganisms (GCM) 10K type strain sequencing project: providing services to taxonomists for standard genome sequencing and annotation.</title>
        <authorList>
            <consortium name="The Broad Institute Genomics Platform"/>
            <consortium name="The Broad Institute Genome Sequencing Center for Infectious Disease"/>
            <person name="Wu L."/>
            <person name="Ma J."/>
        </authorList>
    </citation>
    <scope>NUCLEOTIDE SEQUENCE [LARGE SCALE GENOMIC DNA]</scope>
    <source>
        <strain evidence="1 2">CGMCC 1.12543</strain>
    </source>
</reference>
<dbReference type="Pfam" id="PF19104">
    <property type="entry name" value="DUF5791"/>
    <property type="match status" value="1"/>
</dbReference>
<dbReference type="InterPro" id="IPR043809">
    <property type="entry name" value="DUF5791"/>
</dbReference>
<evidence type="ECO:0000313" key="2">
    <source>
        <dbReference type="Proteomes" id="UP001596099"/>
    </source>
</evidence>
<name>A0ABD5RK04_9EURY</name>